<protein>
    <submittedName>
        <fullName evidence="2">Uncharacterized protein</fullName>
    </submittedName>
</protein>
<organism evidence="2">
    <name type="scientific">Brassica cretica</name>
    <name type="common">Mustard</name>
    <dbReference type="NCBI Taxonomy" id="69181"/>
    <lineage>
        <taxon>Eukaryota</taxon>
        <taxon>Viridiplantae</taxon>
        <taxon>Streptophyta</taxon>
        <taxon>Embryophyta</taxon>
        <taxon>Tracheophyta</taxon>
        <taxon>Spermatophyta</taxon>
        <taxon>Magnoliopsida</taxon>
        <taxon>eudicotyledons</taxon>
        <taxon>Gunneridae</taxon>
        <taxon>Pentapetalae</taxon>
        <taxon>rosids</taxon>
        <taxon>malvids</taxon>
        <taxon>Brassicales</taxon>
        <taxon>Brassicaceae</taxon>
        <taxon>Brassiceae</taxon>
        <taxon>Brassica</taxon>
    </lineage>
</organism>
<evidence type="ECO:0000256" key="1">
    <source>
        <dbReference type="SAM" id="Phobius"/>
    </source>
</evidence>
<keyword evidence="1" id="KW-1133">Transmembrane helix</keyword>
<gene>
    <name evidence="2" type="ORF">F2Q70_00015185</name>
</gene>
<name>A0A8S9I3E3_BRACR</name>
<sequence>MGLSLDRWCRMASVSRLSQVVAWFVVVLSLAVKMSVLVAWFLYLAGSDVGSSLFGVGLAVFQARHQRVLFWIHLKIYLDLFVLQYGWTDLSSSLSLMALERFRSLPASGSGRKVFFAESLIVTKFLTAMDAVSPLVEAKGYSQIKAKSLVAYPFNVVVAESSPMDASSGTTSTTSSARR</sequence>
<dbReference type="AlphaFoldDB" id="A0A8S9I3E3"/>
<evidence type="ECO:0000313" key="2">
    <source>
        <dbReference type="EMBL" id="KAF2564076.1"/>
    </source>
</evidence>
<keyword evidence="1" id="KW-0472">Membrane</keyword>
<proteinExistence type="predicted"/>
<keyword evidence="1" id="KW-0812">Transmembrane</keyword>
<dbReference type="EMBL" id="QGKY02001250">
    <property type="protein sequence ID" value="KAF2564076.1"/>
    <property type="molecule type" value="Genomic_DNA"/>
</dbReference>
<reference evidence="2" key="1">
    <citation type="submission" date="2019-12" db="EMBL/GenBank/DDBJ databases">
        <title>Genome sequencing and annotation of Brassica cretica.</title>
        <authorList>
            <person name="Studholme D.J."/>
            <person name="Sarris P.F."/>
        </authorList>
    </citation>
    <scope>NUCLEOTIDE SEQUENCE</scope>
    <source>
        <strain evidence="2">PFS-102/07</strain>
        <tissue evidence="2">Leaf</tissue>
    </source>
</reference>
<comment type="caution">
    <text evidence="2">The sequence shown here is derived from an EMBL/GenBank/DDBJ whole genome shotgun (WGS) entry which is preliminary data.</text>
</comment>
<feature type="transmembrane region" description="Helical" evidence="1">
    <location>
        <begin position="20"/>
        <end position="43"/>
    </location>
</feature>
<accession>A0A8S9I3E3</accession>